<keyword evidence="1" id="KW-1133">Transmembrane helix</keyword>
<gene>
    <name evidence="2" type="ORF">CJU94_27020</name>
</gene>
<keyword evidence="1" id="KW-0812">Transmembrane</keyword>
<feature type="transmembrane region" description="Helical" evidence="1">
    <location>
        <begin position="319"/>
        <end position="339"/>
    </location>
</feature>
<feature type="transmembrane region" description="Helical" evidence="1">
    <location>
        <begin position="131"/>
        <end position="152"/>
    </location>
</feature>
<accession>A0A248VRX4</accession>
<feature type="transmembrane region" description="Helical" evidence="1">
    <location>
        <begin position="275"/>
        <end position="299"/>
    </location>
</feature>
<feature type="transmembrane region" description="Helical" evidence="1">
    <location>
        <begin position="244"/>
        <end position="263"/>
    </location>
</feature>
<evidence type="ECO:0000313" key="3">
    <source>
        <dbReference type="Proteomes" id="UP000215158"/>
    </source>
</evidence>
<sequence length="359" mass="41130">MKALALPRLRIAKPRVRLKEFWFRPAGWAFIWVAAIVLIFLATAPRTYALLDQDNYLRYFAETNWQWIRIYAEKHSGFMFLIGTVTDELGWRMWILLVNWFDNVPEDGVRLTVLVLNALTIYTFSRARRPLLALILYIVIPTALSTVGLFQIRQGFAFAIAMYSAIVYRRPVLGALIASTIHTTFAVPAIFLIVAHVFRNRTALAISACSATAIALASAGHFLFERFGGRRLGTYSADTDDFTIKLLFLLAAYGIASILVLYTRRNDHRWPMKRIVSQISVIHIALVVYLVVAFFIFPFGKGRVWYYVPMLLPYLIPEIVIKRWLVLGMTVLLFAMVGVDAINNYYKNVYDYFISDISI</sequence>
<proteinExistence type="predicted"/>
<keyword evidence="1" id="KW-0472">Membrane</keyword>
<dbReference type="RefSeq" id="WP_095421691.1">
    <property type="nucleotide sequence ID" value="NZ_CP022990.1"/>
</dbReference>
<organism evidence="2 3">
    <name type="scientific">Paraburkholderia aromaticivorans</name>
    <dbReference type="NCBI Taxonomy" id="2026199"/>
    <lineage>
        <taxon>Bacteria</taxon>
        <taxon>Pseudomonadati</taxon>
        <taxon>Pseudomonadota</taxon>
        <taxon>Betaproteobacteria</taxon>
        <taxon>Burkholderiales</taxon>
        <taxon>Burkholderiaceae</taxon>
        <taxon>Paraburkholderia</taxon>
    </lineage>
</organism>
<name>A0A248VRX4_9BURK</name>
<feature type="transmembrane region" description="Helical" evidence="1">
    <location>
        <begin position="21"/>
        <end position="42"/>
    </location>
</feature>
<dbReference type="Proteomes" id="UP000215158">
    <property type="component" value="Chromosome 2"/>
</dbReference>
<dbReference type="OrthoDB" id="9002198at2"/>
<reference evidence="2 3" key="1">
    <citation type="submission" date="2017-08" db="EMBL/GenBank/DDBJ databases">
        <title>Identification and genetic characteristics of simultaneous BTEX- and naphthalene-degrading Paraburkholderia sp. BN5 isolated from petroleum-contaminated soil.</title>
        <authorList>
            <person name="Lee Y."/>
            <person name="Jeon C.O."/>
        </authorList>
    </citation>
    <scope>NUCLEOTIDE SEQUENCE [LARGE SCALE GENOMIC DNA]</scope>
    <source>
        <strain evidence="2 3">BN5</strain>
    </source>
</reference>
<evidence type="ECO:0000256" key="1">
    <source>
        <dbReference type="SAM" id="Phobius"/>
    </source>
</evidence>
<keyword evidence="3" id="KW-1185">Reference proteome</keyword>
<evidence type="ECO:0008006" key="4">
    <source>
        <dbReference type="Google" id="ProtNLM"/>
    </source>
</evidence>
<evidence type="ECO:0000313" key="2">
    <source>
        <dbReference type="EMBL" id="ASW01798.1"/>
    </source>
</evidence>
<feature type="transmembrane region" description="Helical" evidence="1">
    <location>
        <begin position="172"/>
        <end position="195"/>
    </location>
</feature>
<protein>
    <recommendedName>
        <fullName evidence="4">EpsG family protein</fullName>
    </recommendedName>
</protein>
<dbReference type="AlphaFoldDB" id="A0A248VRX4"/>
<feature type="transmembrane region" description="Helical" evidence="1">
    <location>
        <begin position="202"/>
        <end position="224"/>
    </location>
</feature>
<dbReference type="KEGG" id="parb:CJU94_27020"/>
<feature type="transmembrane region" description="Helical" evidence="1">
    <location>
        <begin position="108"/>
        <end position="124"/>
    </location>
</feature>
<dbReference type="EMBL" id="CP022990">
    <property type="protein sequence ID" value="ASW01798.1"/>
    <property type="molecule type" value="Genomic_DNA"/>
</dbReference>